<evidence type="ECO:0000313" key="4">
    <source>
        <dbReference type="Proteomes" id="UP000770717"/>
    </source>
</evidence>
<comment type="caution">
    <text evidence="3">The sequence shown here is derived from an EMBL/GenBank/DDBJ whole genome shotgun (WGS) entry which is preliminary data.</text>
</comment>
<dbReference type="AlphaFoldDB" id="A0A8J6EC28"/>
<evidence type="ECO:0008006" key="5">
    <source>
        <dbReference type="Google" id="ProtNLM"/>
    </source>
</evidence>
<dbReference type="PANTHER" id="PTHR33066:SF2">
    <property type="entry name" value="FILAGGRIN-2-LIKE"/>
    <property type="match status" value="1"/>
</dbReference>
<dbReference type="GO" id="GO:0003677">
    <property type="term" value="F:DNA binding"/>
    <property type="evidence" value="ECO:0007669"/>
    <property type="project" value="InterPro"/>
</dbReference>
<dbReference type="SUPFAM" id="SSF56349">
    <property type="entry name" value="DNA breaking-rejoining enzymes"/>
    <property type="match status" value="1"/>
</dbReference>
<dbReference type="InterPro" id="IPR011010">
    <property type="entry name" value="DNA_brk_join_enz"/>
</dbReference>
<evidence type="ECO:0000256" key="1">
    <source>
        <dbReference type="ARBA" id="ARBA00023172"/>
    </source>
</evidence>
<proteinExistence type="predicted"/>
<protein>
    <recommendedName>
        <fullName evidence="5">Ndc10 domain-containing protein</fullName>
    </recommendedName>
</protein>
<dbReference type="GO" id="GO:0006310">
    <property type="term" value="P:DNA recombination"/>
    <property type="evidence" value="ECO:0007669"/>
    <property type="project" value="UniProtKB-KW"/>
</dbReference>
<keyword evidence="4" id="KW-1185">Reference proteome</keyword>
<name>A0A8J6EC28_ELECQ</name>
<dbReference type="Proteomes" id="UP000770717">
    <property type="component" value="Unassembled WGS sequence"/>
</dbReference>
<dbReference type="EMBL" id="WNTK01010575">
    <property type="protein sequence ID" value="KAG9462566.1"/>
    <property type="molecule type" value="Genomic_DNA"/>
</dbReference>
<dbReference type="InterPro" id="IPR013762">
    <property type="entry name" value="Integrase-like_cat_sf"/>
</dbReference>
<organism evidence="3 4">
    <name type="scientific">Eleutherodactylus coqui</name>
    <name type="common">Puerto Rican coqui</name>
    <dbReference type="NCBI Taxonomy" id="57060"/>
    <lineage>
        <taxon>Eukaryota</taxon>
        <taxon>Metazoa</taxon>
        <taxon>Chordata</taxon>
        <taxon>Craniata</taxon>
        <taxon>Vertebrata</taxon>
        <taxon>Euteleostomi</taxon>
        <taxon>Amphibia</taxon>
        <taxon>Batrachia</taxon>
        <taxon>Anura</taxon>
        <taxon>Neobatrachia</taxon>
        <taxon>Hyloidea</taxon>
        <taxon>Eleutherodactylidae</taxon>
        <taxon>Eleutherodactylinae</taxon>
        <taxon>Eleutherodactylus</taxon>
        <taxon>Eleutherodactylus</taxon>
    </lineage>
</organism>
<accession>A0A8J6EC28</accession>
<evidence type="ECO:0000313" key="3">
    <source>
        <dbReference type="EMBL" id="KAG9462566.1"/>
    </source>
</evidence>
<keyword evidence="1" id="KW-0233">DNA recombination</keyword>
<dbReference type="OrthoDB" id="9908816at2759"/>
<evidence type="ECO:0000256" key="2">
    <source>
        <dbReference type="SAM" id="MobiDB-lite"/>
    </source>
</evidence>
<dbReference type="PANTHER" id="PTHR33066">
    <property type="entry name" value="INTEGRASE_SAM-LIKE_N DOMAIN-CONTAINING PROTEIN"/>
    <property type="match status" value="1"/>
</dbReference>
<sequence>MMTTKEPEMEALQTGPGRGRAASRRSISRWIKSTIQQAYSSGNSSIPEGLKAHSTRAVSCSWAERAMATPDQICKAATWSNLHTFTKHYRLNTDLSSDLSFGRKVLQAVVPP</sequence>
<gene>
    <name evidence="3" type="ORF">GDO78_013854</name>
</gene>
<dbReference type="Gene3D" id="1.10.443.10">
    <property type="entry name" value="Intergrase catalytic core"/>
    <property type="match status" value="1"/>
</dbReference>
<dbReference type="GO" id="GO:0015074">
    <property type="term" value="P:DNA integration"/>
    <property type="evidence" value="ECO:0007669"/>
    <property type="project" value="InterPro"/>
</dbReference>
<feature type="region of interest" description="Disordered" evidence="2">
    <location>
        <begin position="1"/>
        <end position="25"/>
    </location>
</feature>
<reference evidence="3" key="1">
    <citation type="thesis" date="2020" institute="ProQuest LLC" country="789 East Eisenhower Parkway, Ann Arbor, MI, USA">
        <title>Comparative Genomics and Chromosome Evolution.</title>
        <authorList>
            <person name="Mudd A.B."/>
        </authorList>
    </citation>
    <scope>NUCLEOTIDE SEQUENCE</scope>
    <source>
        <strain evidence="3">HN-11 Male</strain>
        <tissue evidence="3">Kidney and liver</tissue>
    </source>
</reference>